<dbReference type="GO" id="GO:0006412">
    <property type="term" value="P:translation"/>
    <property type="evidence" value="ECO:0007669"/>
    <property type="project" value="UniProtKB-UniRule"/>
</dbReference>
<keyword evidence="2 4" id="KW-0689">Ribosomal protein</keyword>
<dbReference type="GO" id="GO:0005840">
    <property type="term" value="C:ribosome"/>
    <property type="evidence" value="ECO:0007669"/>
    <property type="project" value="UniProtKB-KW"/>
</dbReference>
<comment type="similarity">
    <text evidence="1 4">Belongs to the eukaryotic ribosomal protein eS6 family.</text>
</comment>
<dbReference type="PROSITE" id="PS00578">
    <property type="entry name" value="RIBOSOMAL_S6E"/>
    <property type="match status" value="1"/>
</dbReference>
<evidence type="ECO:0000256" key="1">
    <source>
        <dbReference type="ARBA" id="ARBA00009312"/>
    </source>
</evidence>
<gene>
    <name evidence="5" type="primary">RP-S6e</name>
    <name evidence="5" type="synonym">RPS6</name>
    <name evidence="4" type="synonym">rps6e</name>
</gene>
<dbReference type="InterPro" id="IPR020924">
    <property type="entry name" value="Ribosomal_eS6_arc"/>
</dbReference>
<sequence>MAAEQAFKAVINDTNPTSSGRAFGIEITGSNYNHFLGKKIGDSVDGMFIGEGDKSLSGYKLEITGGSDLTGRPMRPELDGVGIKSVLITSGIGYKGKRYVKKRGKVYRYKYDGLRRRRKLRGNVIGQETRQINLKITEAGNRSLDAIFGLVEEAAPVEEPSGEEE</sequence>
<dbReference type="AlphaFoldDB" id="A0A075IF25"/>
<dbReference type="SMART" id="SM01405">
    <property type="entry name" value="Ribosomal_S6e"/>
    <property type="match status" value="1"/>
</dbReference>
<evidence type="ECO:0000313" key="5">
    <source>
        <dbReference type="EMBL" id="AIF24808.1"/>
    </source>
</evidence>
<evidence type="ECO:0000256" key="3">
    <source>
        <dbReference type="ARBA" id="ARBA00023274"/>
    </source>
</evidence>
<name>A0A075IF25_9EURY</name>
<dbReference type="GO" id="GO:0003735">
    <property type="term" value="F:structural constituent of ribosome"/>
    <property type="evidence" value="ECO:0007669"/>
    <property type="project" value="InterPro"/>
</dbReference>
<reference evidence="5" key="1">
    <citation type="journal article" date="2014" name="Genome Biol. Evol.">
        <title>Pangenome evidence for extensive interdomain horizontal transfer affecting lineage core and shell genes in uncultured planktonic thaumarchaeota and euryarchaeota.</title>
        <authorList>
            <person name="Deschamps P."/>
            <person name="Zivanovic Y."/>
            <person name="Moreira D."/>
            <person name="Rodriguez-Valera F."/>
            <person name="Lopez-Garcia P."/>
        </authorList>
    </citation>
    <scope>NUCLEOTIDE SEQUENCE</scope>
</reference>
<accession>A0A075IF25</accession>
<dbReference type="HAMAP" id="MF_00512">
    <property type="entry name" value="Ribosomal_eS6"/>
    <property type="match status" value="1"/>
</dbReference>
<protein>
    <recommendedName>
        <fullName evidence="4">Small ribosomal subunit protein eS6</fullName>
    </recommendedName>
</protein>
<evidence type="ECO:0000256" key="2">
    <source>
        <dbReference type="ARBA" id="ARBA00022980"/>
    </source>
</evidence>
<dbReference type="InterPro" id="IPR001377">
    <property type="entry name" value="Ribosomal_eS6"/>
</dbReference>
<dbReference type="PANTHER" id="PTHR11502">
    <property type="entry name" value="40S RIBOSOMAL PROTEIN S6"/>
    <property type="match status" value="1"/>
</dbReference>
<evidence type="ECO:0000256" key="4">
    <source>
        <dbReference type="HAMAP-Rule" id="MF_00512"/>
    </source>
</evidence>
<dbReference type="Pfam" id="PF01092">
    <property type="entry name" value="Ribosomal_S6e"/>
    <property type="match status" value="1"/>
</dbReference>
<organism evidence="5">
    <name type="scientific">uncultured marine group II/III euryarchaeote SAT1000_40_C12</name>
    <dbReference type="NCBI Taxonomy" id="1456580"/>
    <lineage>
        <taxon>Archaea</taxon>
        <taxon>Methanobacteriati</taxon>
        <taxon>Methanobacteriota</taxon>
        <taxon>environmental samples</taxon>
    </lineage>
</organism>
<dbReference type="InterPro" id="IPR018282">
    <property type="entry name" value="Ribosomal_eS6_CS"/>
</dbReference>
<proteinExistence type="inferred from homology"/>
<keyword evidence="3 4" id="KW-0687">Ribonucleoprotein</keyword>
<dbReference type="EMBL" id="KF901273">
    <property type="protein sequence ID" value="AIF24808.1"/>
    <property type="molecule type" value="Genomic_DNA"/>
</dbReference>
<dbReference type="GO" id="GO:1990904">
    <property type="term" value="C:ribonucleoprotein complex"/>
    <property type="evidence" value="ECO:0007669"/>
    <property type="project" value="UniProtKB-KW"/>
</dbReference>